<evidence type="ECO:0000256" key="6">
    <source>
        <dbReference type="ARBA" id="ARBA00022989"/>
    </source>
</evidence>
<keyword evidence="3" id="KW-1003">Cell membrane</keyword>
<feature type="transmembrane region" description="Helical" evidence="8">
    <location>
        <begin position="274"/>
        <end position="292"/>
    </location>
</feature>
<keyword evidence="9" id="KW-0762">Sugar transport</keyword>
<dbReference type="AlphaFoldDB" id="E5Y4Y7"/>
<evidence type="ECO:0000256" key="2">
    <source>
        <dbReference type="ARBA" id="ARBA00022448"/>
    </source>
</evidence>
<keyword evidence="2" id="KW-0813">Transport</keyword>
<dbReference type="eggNOG" id="COG1172">
    <property type="taxonomic scope" value="Bacteria"/>
</dbReference>
<dbReference type="HOGENOM" id="CLU_028880_0_0_7"/>
<dbReference type="OrthoDB" id="5422926at2"/>
<evidence type="ECO:0000256" key="1">
    <source>
        <dbReference type="ARBA" id="ARBA00004651"/>
    </source>
</evidence>
<evidence type="ECO:0000313" key="10">
    <source>
        <dbReference type="Proteomes" id="UP000006034"/>
    </source>
</evidence>
<feature type="transmembrane region" description="Helical" evidence="8">
    <location>
        <begin position="47"/>
        <end position="65"/>
    </location>
</feature>
<keyword evidence="4" id="KW-0997">Cell inner membrane</keyword>
<dbReference type="Pfam" id="PF02653">
    <property type="entry name" value="BPD_transp_2"/>
    <property type="match status" value="1"/>
</dbReference>
<feature type="transmembrane region" description="Helical" evidence="8">
    <location>
        <begin position="298"/>
        <end position="318"/>
    </location>
</feature>
<evidence type="ECO:0000256" key="7">
    <source>
        <dbReference type="ARBA" id="ARBA00023136"/>
    </source>
</evidence>
<dbReference type="PANTHER" id="PTHR32196:SF21">
    <property type="entry name" value="ABC TRANSPORTER PERMEASE PROTEIN YPHD-RELATED"/>
    <property type="match status" value="1"/>
</dbReference>
<organism evidence="9 10">
    <name type="scientific">Bilophila wadsworthia (strain 3_1_6)</name>
    <dbReference type="NCBI Taxonomy" id="563192"/>
    <lineage>
        <taxon>Bacteria</taxon>
        <taxon>Pseudomonadati</taxon>
        <taxon>Thermodesulfobacteriota</taxon>
        <taxon>Desulfovibrionia</taxon>
        <taxon>Desulfovibrionales</taxon>
        <taxon>Desulfovibrionaceae</taxon>
        <taxon>Bilophila</taxon>
    </lineage>
</organism>
<evidence type="ECO:0000313" key="9">
    <source>
        <dbReference type="EMBL" id="EFV44955.1"/>
    </source>
</evidence>
<dbReference type="EMBL" id="ADCP02000001">
    <property type="protein sequence ID" value="EFV44955.1"/>
    <property type="molecule type" value="Genomic_DNA"/>
</dbReference>
<accession>E5Y4Y7</accession>
<feature type="transmembrane region" description="Helical" evidence="8">
    <location>
        <begin position="72"/>
        <end position="90"/>
    </location>
</feature>
<evidence type="ECO:0000256" key="5">
    <source>
        <dbReference type="ARBA" id="ARBA00022692"/>
    </source>
</evidence>
<keyword evidence="10" id="KW-1185">Reference proteome</keyword>
<feature type="transmembrane region" description="Helical" evidence="8">
    <location>
        <begin position="219"/>
        <end position="244"/>
    </location>
</feature>
<evidence type="ECO:0000256" key="8">
    <source>
        <dbReference type="SAM" id="Phobius"/>
    </source>
</evidence>
<keyword evidence="7 8" id="KW-0472">Membrane</keyword>
<comment type="caution">
    <text evidence="9">The sequence shown here is derived from an EMBL/GenBank/DDBJ whole genome shotgun (WGS) entry which is preliminary data.</text>
</comment>
<dbReference type="STRING" id="563192.HMPREF0179_01250"/>
<dbReference type="RefSeq" id="WP_005026245.1">
    <property type="nucleotide sequence ID" value="NZ_KE150238.1"/>
</dbReference>
<feature type="transmembrane region" description="Helical" evidence="8">
    <location>
        <begin position="250"/>
        <end position="267"/>
    </location>
</feature>
<evidence type="ECO:0000256" key="4">
    <source>
        <dbReference type="ARBA" id="ARBA00022519"/>
    </source>
</evidence>
<protein>
    <submittedName>
        <fullName evidence="9">Simple sugar transport system permease</fullName>
    </submittedName>
</protein>
<dbReference type="GeneID" id="78086381"/>
<gene>
    <name evidence="9" type="ORF">HMPREF0179_01250</name>
</gene>
<feature type="transmembrane region" description="Helical" evidence="8">
    <location>
        <begin position="170"/>
        <end position="188"/>
    </location>
</feature>
<name>E5Y4Y7_BILW3</name>
<sequence length="335" mass="35226">MGGRIRRALPASTRNQLWLTGLFLALLALFMMTGARAFLAWPMYESLLSTLPLYGFLALGLTLVVAAGEMDLCFPSTLAVAGFGFALTAIHTGQVWLGVIVAILIGLGIGLCNGFLVAYVGVPSIIATIGTQFFWRGAVMLLSQGLALGLADLGGSPTHSVLAGRLGGFLPMQSLWLIVMALALWLLLNRHPLGDAIRFTGEQADIASRLGINVPAARLGVHTLMGGIAGFAGAIGCMEMGSWWPTQGDGYMLLVFAAVFIGGTSVFGGSGRLYGTLIGIAIVGMIEAGIVSSGLSGFWTRAVHGMVIVVAVSSYAILSGNADERILRLVRWRKR</sequence>
<feature type="transmembrane region" description="Helical" evidence="8">
    <location>
        <begin position="96"/>
        <end position="121"/>
    </location>
</feature>
<proteinExistence type="predicted"/>
<reference evidence="9 10" key="1">
    <citation type="submission" date="2010-10" db="EMBL/GenBank/DDBJ databases">
        <authorList>
            <consortium name="The Broad Institute Genome Sequencing Platform"/>
            <person name="Ward D."/>
            <person name="Earl A."/>
            <person name="Feldgarden M."/>
            <person name="Young S.K."/>
            <person name="Gargeya S."/>
            <person name="Zeng Q."/>
            <person name="Alvarado L."/>
            <person name="Berlin A."/>
            <person name="Bochicchio J."/>
            <person name="Chapman S.B."/>
            <person name="Chen Z."/>
            <person name="Freedman E."/>
            <person name="Gellesch M."/>
            <person name="Goldberg J."/>
            <person name="Griggs A."/>
            <person name="Gujja S."/>
            <person name="Heilman E."/>
            <person name="Heiman D."/>
            <person name="Howarth C."/>
            <person name="Mehta T."/>
            <person name="Neiman D."/>
            <person name="Pearson M."/>
            <person name="Roberts A."/>
            <person name="Saif S."/>
            <person name="Shea T."/>
            <person name="Shenoy N."/>
            <person name="Sisk P."/>
            <person name="Stolte C."/>
            <person name="Sykes S."/>
            <person name="White J."/>
            <person name="Yandava C."/>
            <person name="Allen-Vercoe E."/>
            <person name="Sibley C."/>
            <person name="Ambrose C.E."/>
            <person name="Strauss J."/>
            <person name="Daigneault M."/>
            <person name="Haas B."/>
            <person name="Nusbaum C."/>
            <person name="Birren B."/>
        </authorList>
    </citation>
    <scope>NUCLEOTIDE SEQUENCE [LARGE SCALE GENOMIC DNA]</scope>
    <source>
        <strain evidence="9 10">3_1_6</strain>
    </source>
</reference>
<dbReference type="GO" id="GO:0005886">
    <property type="term" value="C:plasma membrane"/>
    <property type="evidence" value="ECO:0007669"/>
    <property type="project" value="UniProtKB-SubCell"/>
</dbReference>
<feature type="transmembrane region" description="Helical" evidence="8">
    <location>
        <begin position="133"/>
        <end position="150"/>
    </location>
</feature>
<dbReference type="GO" id="GO:0022857">
    <property type="term" value="F:transmembrane transporter activity"/>
    <property type="evidence" value="ECO:0007669"/>
    <property type="project" value="InterPro"/>
</dbReference>
<dbReference type="CDD" id="cd06579">
    <property type="entry name" value="TM_PBP1_transp_AraH_like"/>
    <property type="match status" value="1"/>
</dbReference>
<evidence type="ECO:0000256" key="3">
    <source>
        <dbReference type="ARBA" id="ARBA00022475"/>
    </source>
</evidence>
<comment type="subcellular location">
    <subcellularLocation>
        <location evidence="1">Cell membrane</location>
        <topology evidence="1">Multi-pass membrane protein</topology>
    </subcellularLocation>
</comment>
<reference evidence="9 10" key="2">
    <citation type="submission" date="2013-04" db="EMBL/GenBank/DDBJ databases">
        <title>The Genome Sequence of Bilophila wadsworthia 3_1_6.</title>
        <authorList>
            <consortium name="The Broad Institute Genomics Platform"/>
            <person name="Earl A."/>
            <person name="Ward D."/>
            <person name="Feldgarden M."/>
            <person name="Gevers D."/>
            <person name="Sibley C."/>
            <person name="Strauss J."/>
            <person name="Allen-Vercoe E."/>
            <person name="Walker B."/>
            <person name="Young S."/>
            <person name="Zeng Q."/>
            <person name="Gargeya S."/>
            <person name="Fitzgerald M."/>
            <person name="Haas B."/>
            <person name="Abouelleil A."/>
            <person name="Allen A.W."/>
            <person name="Alvarado L."/>
            <person name="Arachchi H.M."/>
            <person name="Berlin A.M."/>
            <person name="Chapman S.B."/>
            <person name="Gainer-Dewar J."/>
            <person name="Goldberg J."/>
            <person name="Griggs A."/>
            <person name="Gujja S."/>
            <person name="Hansen M."/>
            <person name="Howarth C."/>
            <person name="Imamovic A."/>
            <person name="Ireland A."/>
            <person name="Larimer J."/>
            <person name="McCowan C."/>
            <person name="Murphy C."/>
            <person name="Pearson M."/>
            <person name="Poon T.W."/>
            <person name="Priest M."/>
            <person name="Roberts A."/>
            <person name="Saif S."/>
            <person name="Shea T."/>
            <person name="Sisk P."/>
            <person name="Sykes S."/>
            <person name="Wortman J."/>
            <person name="Nusbaum C."/>
            <person name="Birren B."/>
        </authorList>
    </citation>
    <scope>NUCLEOTIDE SEQUENCE [LARGE SCALE GENOMIC DNA]</scope>
    <source>
        <strain evidence="9 10">3_1_6</strain>
    </source>
</reference>
<dbReference type="PANTHER" id="PTHR32196">
    <property type="entry name" value="ABC TRANSPORTER PERMEASE PROTEIN YPHD-RELATED-RELATED"/>
    <property type="match status" value="1"/>
</dbReference>
<keyword evidence="5 8" id="KW-0812">Transmembrane</keyword>
<keyword evidence="6 8" id="KW-1133">Transmembrane helix</keyword>
<dbReference type="Proteomes" id="UP000006034">
    <property type="component" value="Unassembled WGS sequence"/>
</dbReference>
<dbReference type="InterPro" id="IPR001851">
    <property type="entry name" value="ABC_transp_permease"/>
</dbReference>